<dbReference type="AlphaFoldDB" id="A0A238Z7X8"/>
<dbReference type="PANTHER" id="PTHR30483:SF6">
    <property type="entry name" value="PERIPLASMIC BINDING PROTEIN OF ABC TRANSPORTER FOR NATURAL AMINO ACIDS"/>
    <property type="match status" value="1"/>
</dbReference>
<dbReference type="PANTHER" id="PTHR30483">
    <property type="entry name" value="LEUCINE-SPECIFIC-BINDING PROTEIN"/>
    <property type="match status" value="1"/>
</dbReference>
<dbReference type="EMBL" id="FZOC01000002">
    <property type="protein sequence ID" value="SNR79457.1"/>
    <property type="molecule type" value="Genomic_DNA"/>
</dbReference>
<accession>A0A238Z7X8</accession>
<feature type="compositionally biased region" description="Basic and acidic residues" evidence="1">
    <location>
        <begin position="664"/>
        <end position="673"/>
    </location>
</feature>
<protein>
    <submittedName>
        <fullName evidence="2">Uncharacterized protein</fullName>
    </submittedName>
</protein>
<dbReference type="Pfam" id="PF04348">
    <property type="entry name" value="LppC"/>
    <property type="match status" value="1"/>
</dbReference>
<dbReference type="InterPro" id="IPR028082">
    <property type="entry name" value="Peripla_BP_I"/>
</dbReference>
<organism evidence="2 3">
    <name type="scientific">Humidesulfovibrio mexicanus</name>
    <dbReference type="NCBI Taxonomy" id="147047"/>
    <lineage>
        <taxon>Bacteria</taxon>
        <taxon>Pseudomonadati</taxon>
        <taxon>Thermodesulfobacteriota</taxon>
        <taxon>Desulfovibrionia</taxon>
        <taxon>Desulfovibrionales</taxon>
        <taxon>Desulfovibrionaceae</taxon>
        <taxon>Humidesulfovibrio</taxon>
    </lineage>
</organism>
<dbReference type="CDD" id="cd06339">
    <property type="entry name" value="PBP1_YraM_LppC_lipoprotein-like"/>
    <property type="match status" value="1"/>
</dbReference>
<dbReference type="Proteomes" id="UP000198324">
    <property type="component" value="Unassembled WGS sequence"/>
</dbReference>
<proteinExistence type="predicted"/>
<evidence type="ECO:0000256" key="1">
    <source>
        <dbReference type="SAM" id="MobiDB-lite"/>
    </source>
</evidence>
<feature type="region of interest" description="Disordered" evidence="1">
    <location>
        <begin position="644"/>
        <end position="689"/>
    </location>
</feature>
<dbReference type="Gene3D" id="3.40.50.2300">
    <property type="match status" value="2"/>
</dbReference>
<evidence type="ECO:0000313" key="3">
    <source>
        <dbReference type="Proteomes" id="UP000198324"/>
    </source>
</evidence>
<dbReference type="InterPro" id="IPR007443">
    <property type="entry name" value="LpoA"/>
</dbReference>
<name>A0A238Z7X8_9BACT</name>
<keyword evidence="3" id="KW-1185">Reference proteome</keyword>
<gene>
    <name evidence="2" type="ORF">SAMN04488503_1325</name>
</gene>
<dbReference type="InterPro" id="IPR051010">
    <property type="entry name" value="BCAA_transport"/>
</dbReference>
<feature type="compositionally biased region" description="Basic and acidic residues" evidence="1">
    <location>
        <begin position="644"/>
        <end position="656"/>
    </location>
</feature>
<evidence type="ECO:0000313" key="2">
    <source>
        <dbReference type="EMBL" id="SNR79457.1"/>
    </source>
</evidence>
<reference evidence="2 3" key="1">
    <citation type="submission" date="2017-06" db="EMBL/GenBank/DDBJ databases">
        <authorList>
            <person name="Kim H.J."/>
            <person name="Triplett B.A."/>
        </authorList>
    </citation>
    <scope>NUCLEOTIDE SEQUENCE [LARGE SCALE GENOMIC DNA]</scope>
    <source>
        <strain evidence="2 3">DSM 13116</strain>
    </source>
</reference>
<dbReference type="RefSeq" id="WP_179216912.1">
    <property type="nucleotide sequence ID" value="NZ_FZOC01000002.1"/>
</dbReference>
<dbReference type="SUPFAM" id="SSF53822">
    <property type="entry name" value="Periplasmic binding protein-like I"/>
    <property type="match status" value="1"/>
</dbReference>
<sequence>MSTPTTLRPSGGRRFATGAAALLLACLLAALGCSSLPMPRASEPPRETLSEQPTAELAAEAEEFWKAGSYPLAELLYSRLLERADLEPKDHAQALDRLAESAFRARHFHQAKEALDFRASKDHAVLGTWPWHELYIRTLAALHRPDLMETHQAWLMAHTELPFEVRARAMILFSEYLARTGDGVRALGILAQLHRQATEDAQRLSLERLYAAALPELPEEQLSVLARTAASSPAGFPQALVLRESARRGARSGLRPASLAMAAPLASPAPLLAQADSSTRSDQPGVAPAVGASPVRMALALPLTGRFASTGQKVLRGVGAAQKHLATQGRAVEITVINTEAPDWVERLAALPKDVAAVGGPLLNMDALKALSASGALARRAVFAFQPDLGSIREGDQAWRFYPSFQDQARALLTLTSESMGIRSVAILAPRNRYGQRMAEVFQAEAKAKGVRIAASETYPPEEHPRWLHSVSHLLKVPDGFHGNKNTPLPMPDFGAVFMPEDWGQAELLASNFHFFEGQHLLFLGTDLWSVGLDNAHEVDDTYFQHAACPGAWWPETTGGRALQAVMDGQHMGQADFWTALGYDFVRLAARLGLGADWTPAMVNARLFALANQECSMAPIVWDEQGHARQSLYLFTPRKEGKALVDPQSMREDIQKSKTRREKRLNMARDIQKGKRAASSGSLTPDVKE</sequence>